<dbReference type="SMART" id="SM01092">
    <property type="entry name" value="CO_deh_flav_C"/>
    <property type="match status" value="1"/>
</dbReference>
<dbReference type="AlphaFoldDB" id="A0A975PB00"/>
<dbReference type="PANTHER" id="PTHR42659">
    <property type="entry name" value="XANTHINE DEHYDROGENASE SUBUNIT C-RELATED"/>
    <property type="match status" value="1"/>
</dbReference>
<evidence type="ECO:0000313" key="5">
    <source>
        <dbReference type="EMBL" id="QWK92418.1"/>
    </source>
</evidence>
<dbReference type="SUPFAM" id="SSF56176">
    <property type="entry name" value="FAD-binding/transporter-associated domain-like"/>
    <property type="match status" value="1"/>
</dbReference>
<evidence type="ECO:0000256" key="3">
    <source>
        <dbReference type="ARBA" id="ARBA00023002"/>
    </source>
</evidence>
<dbReference type="InterPro" id="IPR016166">
    <property type="entry name" value="FAD-bd_PCMH"/>
</dbReference>
<dbReference type="KEGG" id="gfu:KM031_17095"/>
<evidence type="ECO:0000256" key="1">
    <source>
        <dbReference type="ARBA" id="ARBA00022630"/>
    </source>
</evidence>
<evidence type="ECO:0000313" key="6">
    <source>
        <dbReference type="Proteomes" id="UP000679352"/>
    </source>
</evidence>
<dbReference type="InterPro" id="IPR036683">
    <property type="entry name" value="CO_DH_flav_C_dom_sf"/>
</dbReference>
<dbReference type="PROSITE" id="PS51387">
    <property type="entry name" value="FAD_PCMH"/>
    <property type="match status" value="1"/>
</dbReference>
<dbReference type="InterPro" id="IPR036318">
    <property type="entry name" value="FAD-bd_PCMH-like_sf"/>
</dbReference>
<dbReference type="InterPro" id="IPR002346">
    <property type="entry name" value="Mopterin_DH_FAD-bd"/>
</dbReference>
<dbReference type="InterPro" id="IPR005107">
    <property type="entry name" value="CO_DH_flav_C"/>
</dbReference>
<evidence type="ECO:0000256" key="2">
    <source>
        <dbReference type="ARBA" id="ARBA00022827"/>
    </source>
</evidence>
<dbReference type="SUPFAM" id="SSF55447">
    <property type="entry name" value="CO dehydrogenase flavoprotein C-terminal domain-like"/>
    <property type="match status" value="1"/>
</dbReference>
<dbReference type="InterPro" id="IPR016167">
    <property type="entry name" value="FAD-bd_PCMH_sub1"/>
</dbReference>
<dbReference type="InterPro" id="IPR051312">
    <property type="entry name" value="Diverse_Substr_Oxidored"/>
</dbReference>
<dbReference type="GO" id="GO:0016491">
    <property type="term" value="F:oxidoreductase activity"/>
    <property type="evidence" value="ECO:0007669"/>
    <property type="project" value="UniProtKB-KW"/>
</dbReference>
<geneLocation type="plasmid" evidence="5 6">
    <name>p1</name>
</geneLocation>
<keyword evidence="1" id="KW-0285">Flavoprotein</keyword>
<dbReference type="Pfam" id="PF00941">
    <property type="entry name" value="FAD_binding_5"/>
    <property type="match status" value="1"/>
</dbReference>
<name>A0A975PB00_9RHOB</name>
<keyword evidence="3" id="KW-0560">Oxidoreductase</keyword>
<dbReference type="EMBL" id="CP076362">
    <property type="protein sequence ID" value="QWK92418.1"/>
    <property type="molecule type" value="Genomic_DNA"/>
</dbReference>
<proteinExistence type="predicted"/>
<dbReference type="RefSeq" id="WP_215505293.1">
    <property type="nucleotide sequence ID" value="NZ_CP076362.1"/>
</dbReference>
<dbReference type="Gene3D" id="3.30.43.10">
    <property type="entry name" value="Uridine Diphospho-n-acetylenolpyruvylglucosamine Reductase, domain 2"/>
    <property type="match status" value="1"/>
</dbReference>
<organism evidence="5 6">
    <name type="scientific">Gemmobacter fulvus</name>
    <dbReference type="NCBI Taxonomy" id="2840474"/>
    <lineage>
        <taxon>Bacteria</taxon>
        <taxon>Pseudomonadati</taxon>
        <taxon>Pseudomonadota</taxon>
        <taxon>Alphaproteobacteria</taxon>
        <taxon>Rhodobacterales</taxon>
        <taxon>Paracoccaceae</taxon>
        <taxon>Gemmobacter</taxon>
    </lineage>
</organism>
<reference evidence="5" key="1">
    <citation type="submission" date="2021-06" db="EMBL/GenBank/DDBJ databases">
        <authorList>
            <person name="Lee C.-S."/>
            <person name="Jin L."/>
        </authorList>
    </citation>
    <scope>NUCLEOTIDE SEQUENCE</scope>
    <source>
        <strain evidence="5">Con5</strain>
        <plasmid evidence="5">p1</plasmid>
    </source>
</reference>
<protein>
    <submittedName>
        <fullName evidence="5">Xanthine dehydrogenase family protein subunit M</fullName>
    </submittedName>
</protein>
<dbReference type="Gene3D" id="3.30.465.10">
    <property type="match status" value="1"/>
</dbReference>
<feature type="domain" description="FAD-binding PCMH-type" evidence="4">
    <location>
        <begin position="1"/>
        <end position="170"/>
    </location>
</feature>
<keyword evidence="5" id="KW-0614">Plasmid</keyword>
<dbReference type="Proteomes" id="UP000679352">
    <property type="component" value="Plasmid p1"/>
</dbReference>
<sequence>MYPFDYQRPTTLSEALEILRTDVEPRLLAGGQTLLPAMKHRLTAHSTLIDLQAITALCGITVQDTTITIAAMTRHAEVAASADILARIPALSALAGGIADPLVRNMGTLGGSVANNDPAADYPAAVLALGATIHTDRRQIAADAFFTGMFSTALQRDEILTAISFRRPDAAGYFKVPNPASGYVTCGAFVARFGAITRVAINGAGPCVFRDSAAEATLSADFTPDIARTLRFDPEELNEDLHAAKTYRAQILPHVIRRAVIRALA</sequence>
<accession>A0A975PB00</accession>
<gene>
    <name evidence="5" type="ORF">KM031_17095</name>
</gene>
<keyword evidence="6" id="KW-1185">Reference proteome</keyword>
<keyword evidence="2" id="KW-0274">FAD</keyword>
<dbReference type="InterPro" id="IPR016169">
    <property type="entry name" value="FAD-bd_PCMH_sub2"/>
</dbReference>
<evidence type="ECO:0000259" key="4">
    <source>
        <dbReference type="PROSITE" id="PS51387"/>
    </source>
</evidence>
<dbReference type="PANTHER" id="PTHR42659:SF2">
    <property type="entry name" value="XANTHINE DEHYDROGENASE SUBUNIT C-RELATED"/>
    <property type="match status" value="1"/>
</dbReference>
<dbReference type="GO" id="GO:0071949">
    <property type="term" value="F:FAD binding"/>
    <property type="evidence" value="ECO:0007669"/>
    <property type="project" value="InterPro"/>
</dbReference>